<dbReference type="OrthoDB" id="9787292at2"/>
<dbReference type="InterPro" id="IPR001509">
    <property type="entry name" value="Epimerase_deHydtase"/>
</dbReference>
<comment type="caution">
    <text evidence="2">The sequence shown here is derived from an EMBL/GenBank/DDBJ whole genome shotgun (WGS) entry which is preliminary data.</text>
</comment>
<dbReference type="Gene3D" id="3.40.50.720">
    <property type="entry name" value="NAD(P)-binding Rossmann-like Domain"/>
    <property type="match status" value="1"/>
</dbReference>
<dbReference type="InterPro" id="IPR036291">
    <property type="entry name" value="NAD(P)-bd_dom_sf"/>
</dbReference>
<gene>
    <name evidence="2" type="ORF">CJ014_25395</name>
</gene>
<dbReference type="InterPro" id="IPR051783">
    <property type="entry name" value="NAD(P)-dependent_oxidoreduct"/>
</dbReference>
<dbReference type="PANTHER" id="PTHR48079:SF6">
    <property type="entry name" value="NAD(P)-BINDING DOMAIN-CONTAINING PROTEIN-RELATED"/>
    <property type="match status" value="1"/>
</dbReference>
<feature type="domain" description="NAD-dependent epimerase/dehydratase" evidence="1">
    <location>
        <begin position="3"/>
        <end position="217"/>
    </location>
</feature>
<dbReference type="GO" id="GO:0005737">
    <property type="term" value="C:cytoplasm"/>
    <property type="evidence" value="ECO:0007669"/>
    <property type="project" value="TreeGrafter"/>
</dbReference>
<name>A0A2G9WP16_9HYPH</name>
<dbReference type="GO" id="GO:0004029">
    <property type="term" value="F:aldehyde dehydrogenase (NAD+) activity"/>
    <property type="evidence" value="ECO:0007669"/>
    <property type="project" value="TreeGrafter"/>
</dbReference>
<keyword evidence="3" id="KW-1185">Reference proteome</keyword>
<accession>A0A2G9WP16</accession>
<evidence type="ECO:0000259" key="1">
    <source>
        <dbReference type="Pfam" id="PF01370"/>
    </source>
</evidence>
<dbReference type="Proteomes" id="UP000231070">
    <property type="component" value="Unassembled WGS sequence"/>
</dbReference>
<dbReference type="PANTHER" id="PTHR48079">
    <property type="entry name" value="PROTEIN YEEZ"/>
    <property type="match status" value="1"/>
</dbReference>
<organism evidence="2 3">
    <name type="scientific">Pleomorphomonas carboxyditropha</name>
    <dbReference type="NCBI Taxonomy" id="2023338"/>
    <lineage>
        <taxon>Bacteria</taxon>
        <taxon>Pseudomonadati</taxon>
        <taxon>Pseudomonadota</taxon>
        <taxon>Alphaproteobacteria</taxon>
        <taxon>Hyphomicrobiales</taxon>
        <taxon>Pleomorphomonadaceae</taxon>
        <taxon>Pleomorphomonas</taxon>
    </lineage>
</organism>
<sequence length="299" mass="31446">MRVFLTGATGFIGSHVIAELLAAGHDVLGMTRSDKGAEALKEAGVAVHHAALEDLESIRAGAAGADAVIHTAFDHDFSRFVENCEKDRRVIGALADVLKGSDRPLIITSGVGMGEQEGGPAVETVFNVKHRNPRIASEEAGNAAQEAGVDVRVVRLPQVHDTAKQGLISPYIAICREKGAVAYVGDGGNRYSAAHVGDVAKLYALALDKGRRGERYNAVAEEGVPMRRIAEVVGAGLGLPVKSVSAEEVQTHFGWFALFAGFDLPASSALTRQRLGWTPVGPGLIDDLERMDYSAGAAA</sequence>
<dbReference type="EMBL" id="NQVN01000034">
    <property type="protein sequence ID" value="PIO96447.1"/>
    <property type="molecule type" value="Genomic_DNA"/>
</dbReference>
<proteinExistence type="predicted"/>
<dbReference type="SUPFAM" id="SSF51735">
    <property type="entry name" value="NAD(P)-binding Rossmann-fold domains"/>
    <property type="match status" value="1"/>
</dbReference>
<dbReference type="RefSeq" id="WP_100083314.1">
    <property type="nucleotide sequence ID" value="NZ_NQVN01000034.1"/>
</dbReference>
<dbReference type="Pfam" id="PF01370">
    <property type="entry name" value="Epimerase"/>
    <property type="match status" value="1"/>
</dbReference>
<reference evidence="2 3" key="1">
    <citation type="submission" date="2017-08" db="EMBL/GenBank/DDBJ databases">
        <title>Pleomorphomonas carboxidotrophicus sp. nov., a new mesophilic hydrogenogenic carboxidotroph.</title>
        <authorList>
            <person name="Esquivel-Elizondo S."/>
            <person name="Krajmalnik-Brown R."/>
            <person name="Maldonado J."/>
        </authorList>
    </citation>
    <scope>NUCLEOTIDE SEQUENCE [LARGE SCALE GENOMIC DNA]</scope>
    <source>
        <strain evidence="2 3">SVCO-16</strain>
    </source>
</reference>
<evidence type="ECO:0000313" key="2">
    <source>
        <dbReference type="EMBL" id="PIO96447.1"/>
    </source>
</evidence>
<dbReference type="CDD" id="cd05262">
    <property type="entry name" value="SDR_a7"/>
    <property type="match status" value="1"/>
</dbReference>
<dbReference type="AlphaFoldDB" id="A0A2G9WP16"/>
<evidence type="ECO:0000313" key="3">
    <source>
        <dbReference type="Proteomes" id="UP000231070"/>
    </source>
</evidence>
<protein>
    <submittedName>
        <fullName evidence="2">NAD-dependent dehydratase</fullName>
    </submittedName>
</protein>